<proteinExistence type="predicted"/>
<comment type="caution">
    <text evidence="1">The sequence shown here is derived from an EMBL/GenBank/DDBJ whole genome shotgun (WGS) entry which is preliminary data.</text>
</comment>
<evidence type="ECO:0000313" key="1">
    <source>
        <dbReference type="EMBL" id="KAF7774116.1"/>
    </source>
</evidence>
<evidence type="ECO:0000313" key="2">
    <source>
        <dbReference type="Proteomes" id="UP000016487"/>
    </source>
</evidence>
<dbReference type="Gene3D" id="3.40.50.11190">
    <property type="match status" value="1"/>
</dbReference>
<reference evidence="1" key="1">
    <citation type="journal article" date="2012" name="J. Bacteriol.">
        <title>Genome sequences of type strains of seven species of the marine bacterium Pseudoalteromonas.</title>
        <authorList>
            <person name="Xie B.B."/>
            <person name="Shu Y.L."/>
            <person name="Qin Q.L."/>
            <person name="Rong J.C."/>
            <person name="Zhang X.Y."/>
            <person name="Chen X.L."/>
            <person name="Shi M."/>
            <person name="He H.L."/>
            <person name="Zhou B.C."/>
            <person name="Zhang Y.Z."/>
        </authorList>
    </citation>
    <scope>NUCLEOTIDE SEQUENCE</scope>
    <source>
        <strain evidence="1">DSM 8771</strain>
    </source>
</reference>
<dbReference type="SUPFAM" id="SSF53756">
    <property type="entry name" value="UDP-Glycosyltransferase/glycogen phosphorylase"/>
    <property type="match status" value="1"/>
</dbReference>
<dbReference type="InterPro" id="IPR016181">
    <property type="entry name" value="Acyl_CoA_acyltransferase"/>
</dbReference>
<evidence type="ECO:0008006" key="3">
    <source>
        <dbReference type="Google" id="ProtNLM"/>
    </source>
</evidence>
<reference evidence="1" key="2">
    <citation type="submission" date="2015-03" db="EMBL/GenBank/DDBJ databases">
        <title>Genome sequence of Pseudoalteromonas citrea.</title>
        <authorList>
            <person name="Xie B.-B."/>
            <person name="Rong J.-C."/>
            <person name="Qin Q.-L."/>
            <person name="Zhang Y.-Z."/>
        </authorList>
    </citation>
    <scope>NUCLEOTIDE SEQUENCE</scope>
    <source>
        <strain evidence="1">DSM 8771</strain>
    </source>
</reference>
<name>A0AAD4FT18_9GAMM</name>
<sequence>MNIIARISTCAGIGHLMRMKWLLHEFTVRHYKLTLILDESSVDVSYLLSGLTCEQHYVVTNSAHDLELLISLTASEKPDFIFIDHYELGYEYELALQSLGGKVVVFDDLARAHYCDYLFDAKWQGSDTYTRYNTQVPEFTEVHQGPDFALLAPDYLKIDGEAVIEREVKHILLSLGGGGDLRLFAALVSAIPKEFLKKLHISVVVGPQAQYKEQLHAICKNTPELTLLDAPLSLVEYYASSDLFIGALGTSLYELAVFKVPSITFSIAENQHNSLSHLEAFGHFLHLDDISLLQISKLGEKLALIVNALPRLVKMREQSTLLVDGAGVQRVANILTGIKYQPSVGPLQSYVHEYQWLSSSISVRPVFDGDVNDYLAARNKPNNAKRMTVTEPIDRLTHYLWWFNNNRNSYVVEQNGKVIAYVWHQIYQCDGAEYLYGGWFTAGEEVPFNIAMLILQWQLDFCGELHPKAYWLAVIHKENKFVNLLNRYMGFIESPLGSSFHTVTQNLFPKADKQFNFVMRYPDE</sequence>
<dbReference type="RefSeq" id="WP_010364946.1">
    <property type="nucleotide sequence ID" value="NZ_AHBZ03000014.1"/>
</dbReference>
<accession>A0AAD4FT18</accession>
<dbReference type="Proteomes" id="UP000016487">
    <property type="component" value="Unassembled WGS sequence"/>
</dbReference>
<gene>
    <name evidence="1" type="ORF">PCIT_a0512</name>
</gene>
<protein>
    <recommendedName>
        <fullName evidence="3">UDP-2,4-diacetamido-2,4, 6-trideoxy-beta-L-altropyranose hydrolase</fullName>
    </recommendedName>
</protein>
<dbReference type="AlphaFoldDB" id="A0AAD4FT18"/>
<dbReference type="SUPFAM" id="SSF55729">
    <property type="entry name" value="Acyl-CoA N-acyltransferases (Nat)"/>
    <property type="match status" value="1"/>
</dbReference>
<dbReference type="EMBL" id="AHBZ03000014">
    <property type="protein sequence ID" value="KAF7774116.1"/>
    <property type="molecule type" value="Genomic_DNA"/>
</dbReference>
<organism evidence="1 2">
    <name type="scientific">Pseudoalteromonas citrea</name>
    <dbReference type="NCBI Taxonomy" id="43655"/>
    <lineage>
        <taxon>Bacteria</taxon>
        <taxon>Pseudomonadati</taxon>
        <taxon>Pseudomonadota</taxon>
        <taxon>Gammaproteobacteria</taxon>
        <taxon>Alteromonadales</taxon>
        <taxon>Pseudoalteromonadaceae</taxon>
        <taxon>Pseudoalteromonas</taxon>
    </lineage>
</organism>
<dbReference type="Gene3D" id="3.40.50.2000">
    <property type="entry name" value="Glycogen Phosphorylase B"/>
    <property type="match status" value="1"/>
</dbReference>